<dbReference type="CDD" id="cd02440">
    <property type="entry name" value="AdoMet_MTases"/>
    <property type="match status" value="1"/>
</dbReference>
<accession>A0A6A6NSB1</accession>
<dbReference type="GO" id="GO:0032259">
    <property type="term" value="P:methylation"/>
    <property type="evidence" value="ECO:0007669"/>
    <property type="project" value="UniProtKB-KW"/>
</dbReference>
<reference evidence="1" key="1">
    <citation type="journal article" date="2020" name="Stud. Mycol.">
        <title>101 Dothideomycetes genomes: a test case for predicting lifestyles and emergence of pathogens.</title>
        <authorList>
            <person name="Haridas S."/>
            <person name="Albert R."/>
            <person name="Binder M."/>
            <person name="Bloem J."/>
            <person name="Labutti K."/>
            <person name="Salamov A."/>
            <person name="Andreopoulos B."/>
            <person name="Baker S."/>
            <person name="Barry K."/>
            <person name="Bills G."/>
            <person name="Bluhm B."/>
            <person name="Cannon C."/>
            <person name="Castanera R."/>
            <person name="Culley D."/>
            <person name="Daum C."/>
            <person name="Ezra D."/>
            <person name="Gonzalez J."/>
            <person name="Henrissat B."/>
            <person name="Kuo A."/>
            <person name="Liang C."/>
            <person name="Lipzen A."/>
            <person name="Lutzoni F."/>
            <person name="Magnuson J."/>
            <person name="Mondo S."/>
            <person name="Nolan M."/>
            <person name="Ohm R."/>
            <person name="Pangilinan J."/>
            <person name="Park H.-J."/>
            <person name="Ramirez L."/>
            <person name="Alfaro M."/>
            <person name="Sun H."/>
            <person name="Tritt A."/>
            <person name="Yoshinaga Y."/>
            <person name="Zwiers L.-H."/>
            <person name="Turgeon B."/>
            <person name="Goodwin S."/>
            <person name="Spatafora J."/>
            <person name="Crous P."/>
            <person name="Grigoriev I."/>
        </authorList>
    </citation>
    <scope>NUCLEOTIDE SEQUENCE</scope>
    <source>
        <strain evidence="1">ATCC 16933</strain>
    </source>
</reference>
<dbReference type="AlphaFoldDB" id="A0A6A6NSB1"/>
<dbReference type="GO" id="GO:0008168">
    <property type="term" value="F:methyltransferase activity"/>
    <property type="evidence" value="ECO:0007669"/>
    <property type="project" value="UniProtKB-KW"/>
</dbReference>
<keyword evidence="2" id="KW-1185">Reference proteome</keyword>
<keyword evidence="1" id="KW-0489">Methyltransferase</keyword>
<evidence type="ECO:0000313" key="1">
    <source>
        <dbReference type="EMBL" id="KAF2454665.1"/>
    </source>
</evidence>
<organism evidence="1 2">
    <name type="scientific">Lineolata rhizophorae</name>
    <dbReference type="NCBI Taxonomy" id="578093"/>
    <lineage>
        <taxon>Eukaryota</taxon>
        <taxon>Fungi</taxon>
        <taxon>Dikarya</taxon>
        <taxon>Ascomycota</taxon>
        <taxon>Pezizomycotina</taxon>
        <taxon>Dothideomycetes</taxon>
        <taxon>Dothideomycetes incertae sedis</taxon>
        <taxon>Lineolatales</taxon>
        <taxon>Lineolataceae</taxon>
        <taxon>Lineolata</taxon>
    </lineage>
</organism>
<sequence length="251" mass="27890">MARTEANREFFDKMVGQVDYESWIKELVNQTNDALTARLDWFGIDWVKDKGKPGNQTKTLRLLDYACGTGYTTAIFGPYATFIRGVDVSPKTVEKYNDNNTIKAIREHADSAIAVVGDMVNDPTSESIINTPEFFNFDVVCTNYSLHHFDDAATAIERLAERLRPGGTFIAVDFVSSEGDSEMTGDFKAIMPVRGFSEGGLRAMFDKAGLEDFGFDVFTDNAKIPDHKSGEVHVRSVFVVKGKKRASSKLV</sequence>
<keyword evidence="1" id="KW-0808">Transferase</keyword>
<dbReference type="SUPFAM" id="SSF53335">
    <property type="entry name" value="S-adenosyl-L-methionine-dependent methyltransferases"/>
    <property type="match status" value="1"/>
</dbReference>
<evidence type="ECO:0000313" key="2">
    <source>
        <dbReference type="Proteomes" id="UP000799766"/>
    </source>
</evidence>
<dbReference type="Gene3D" id="3.40.50.150">
    <property type="entry name" value="Vaccinia Virus protein VP39"/>
    <property type="match status" value="1"/>
</dbReference>
<proteinExistence type="predicted"/>
<dbReference type="Proteomes" id="UP000799766">
    <property type="component" value="Unassembled WGS sequence"/>
</dbReference>
<dbReference type="Pfam" id="PF13489">
    <property type="entry name" value="Methyltransf_23"/>
    <property type="match status" value="1"/>
</dbReference>
<name>A0A6A6NSB1_9PEZI</name>
<gene>
    <name evidence="1" type="ORF">BDY21DRAFT_366073</name>
</gene>
<protein>
    <submittedName>
        <fullName evidence="1">S-adenosyl-L-methionine-dependent methyltransferase</fullName>
    </submittedName>
</protein>
<dbReference type="InterPro" id="IPR029063">
    <property type="entry name" value="SAM-dependent_MTases_sf"/>
</dbReference>
<dbReference type="OrthoDB" id="3647at2759"/>
<dbReference type="EMBL" id="MU001690">
    <property type="protein sequence ID" value="KAF2454665.1"/>
    <property type="molecule type" value="Genomic_DNA"/>
</dbReference>
<dbReference type="PANTHER" id="PTHR43861">
    <property type="entry name" value="TRANS-ACONITATE 2-METHYLTRANSFERASE-RELATED"/>
    <property type="match status" value="1"/>
</dbReference>